<comment type="caution">
    <text evidence="3">The sequence shown here is derived from an EMBL/GenBank/DDBJ whole genome shotgun (WGS) entry which is preliminary data.</text>
</comment>
<name>A0A4R1QP90_9FIRM</name>
<evidence type="ECO:0000256" key="2">
    <source>
        <dbReference type="SAM" id="Phobius"/>
    </source>
</evidence>
<dbReference type="Proteomes" id="UP000295184">
    <property type="component" value="Unassembled WGS sequence"/>
</dbReference>
<protein>
    <submittedName>
        <fullName evidence="3">Uncharacterized protein</fullName>
    </submittedName>
</protein>
<gene>
    <name evidence="3" type="ORF">EDD77_11652</name>
</gene>
<dbReference type="RefSeq" id="WP_058967162.1">
    <property type="nucleotide sequence ID" value="NZ_CABKVM010000019.1"/>
</dbReference>
<feature type="transmembrane region" description="Helical" evidence="2">
    <location>
        <begin position="311"/>
        <end position="330"/>
    </location>
</feature>
<sequence>MEENFDLLAQSRANYYTKGSPIQFVKVELLKGDQSGDIAVCLSFKNISSQPVIGLLVEFKCKDRTGTVVCQDRFEYQGLNAAGGQVFGSDDAVYISQAPVGSVEVDLIEAYMADGTVQDLTGFVRTRLPAPKKLPEDLAKKLSERTGKEGLQFVPQVLDQGWYCACGAFHPREESGVWCSECGSDRILLQNTLSSMLQAAQTAQQPAADQQPTRMVPPVRPEEPTRAVPPLRSQPDPSYDVPPLHPDEEDDADMTLADDRGHARYAASRLGFHEQDAYEDEGGYEEDYEDYDDYDGEMDPRDVIAEKIIRWAPPITAVLCAIVALIGFLLA</sequence>
<feature type="compositionally biased region" description="Low complexity" evidence="1">
    <location>
        <begin position="200"/>
        <end position="213"/>
    </location>
</feature>
<keyword evidence="2" id="KW-0472">Membrane</keyword>
<dbReference type="EMBL" id="SLUM01000016">
    <property type="protein sequence ID" value="TCL55538.1"/>
    <property type="molecule type" value="Genomic_DNA"/>
</dbReference>
<keyword evidence="2" id="KW-0812">Transmembrane</keyword>
<evidence type="ECO:0000256" key="1">
    <source>
        <dbReference type="SAM" id="MobiDB-lite"/>
    </source>
</evidence>
<feature type="region of interest" description="Disordered" evidence="1">
    <location>
        <begin position="200"/>
        <end position="253"/>
    </location>
</feature>
<keyword evidence="2" id="KW-1133">Transmembrane helix</keyword>
<organism evidence="3 4">
    <name type="scientific">Allofournierella massiliensis</name>
    <dbReference type="NCBI Taxonomy" id="1650663"/>
    <lineage>
        <taxon>Bacteria</taxon>
        <taxon>Bacillati</taxon>
        <taxon>Bacillota</taxon>
        <taxon>Clostridia</taxon>
        <taxon>Eubacteriales</taxon>
        <taxon>Oscillospiraceae</taxon>
        <taxon>Allofournierella</taxon>
    </lineage>
</organism>
<proteinExistence type="predicted"/>
<evidence type="ECO:0000313" key="4">
    <source>
        <dbReference type="Proteomes" id="UP000295184"/>
    </source>
</evidence>
<dbReference type="STRING" id="1650663.GCA_001486665_03576"/>
<evidence type="ECO:0000313" key="3">
    <source>
        <dbReference type="EMBL" id="TCL55538.1"/>
    </source>
</evidence>
<accession>A0A4R1QP90</accession>
<dbReference type="AlphaFoldDB" id="A0A4R1QP90"/>
<dbReference type="OrthoDB" id="1861356at2"/>
<reference evidence="3 4" key="1">
    <citation type="submission" date="2019-03" db="EMBL/GenBank/DDBJ databases">
        <title>Genomic Encyclopedia of Type Strains, Phase IV (KMG-IV): sequencing the most valuable type-strain genomes for metagenomic binning, comparative biology and taxonomic classification.</title>
        <authorList>
            <person name="Goeker M."/>
        </authorList>
    </citation>
    <scope>NUCLEOTIDE SEQUENCE [LARGE SCALE GENOMIC DNA]</scope>
    <source>
        <strain evidence="3 4">DSM 100451</strain>
    </source>
</reference>